<proteinExistence type="predicted"/>
<dbReference type="PROSITE" id="PS51257">
    <property type="entry name" value="PROKAR_LIPOPROTEIN"/>
    <property type="match status" value="1"/>
</dbReference>
<evidence type="ECO:0000256" key="1">
    <source>
        <dbReference type="SAM" id="SignalP"/>
    </source>
</evidence>
<keyword evidence="1" id="KW-0732">Signal</keyword>
<feature type="domain" description="AB hydrolase-1" evidence="2">
    <location>
        <begin position="43"/>
        <end position="144"/>
    </location>
</feature>
<feature type="chain" id="PRO_5004374401" evidence="1">
    <location>
        <begin position="27"/>
        <end position="324"/>
    </location>
</feature>
<dbReference type="EC" id="3.1.1.3" evidence="3"/>
<dbReference type="OrthoDB" id="2004167at2"/>
<dbReference type="InterPro" id="IPR029058">
    <property type="entry name" value="AB_hydrolase_fold"/>
</dbReference>
<sequence length="324" mass="34087">MNKPVLTLAASAIFACSSLYSLNTYAMSSSTPAPSGYTETQHPIMLVQGILAFDSIAGVDYWYKISEKLESEGATVYTAHINAFNGSEARGEQLIAELDNIRAVDPSIQKFNLVAHSQGGLTSRYVMSVRPDLVASLTTMGSPHQGAPIADVLNNVFVEDSILGSAYEVMVGAAGSLIDALSGDGVGKGDARALTEEFTTAGAASFNATYPAGLPTTHCGEGPSSVTLNGHDINLYSWGGGDTFTNALDPLDYLFGSTGLLFAGASNDGITGSCSSHFGKVIRDDYKMNHGDLINQVLGLHTLFDTDPLSVYRTHANRLKTAGL</sequence>
<gene>
    <name evidence="3" type="primary">hlyC</name>
    <name evidence="3" type="ORF">OLEAN_C38260</name>
</gene>
<dbReference type="HOGENOM" id="CLU_062016_0_0_6"/>
<organism evidence="3 4">
    <name type="scientific">Oleispira antarctica RB-8</name>
    <dbReference type="NCBI Taxonomy" id="698738"/>
    <lineage>
        <taxon>Bacteria</taxon>
        <taxon>Pseudomonadati</taxon>
        <taxon>Pseudomonadota</taxon>
        <taxon>Gammaproteobacteria</taxon>
        <taxon>Oceanospirillales</taxon>
        <taxon>Oceanospirillaceae</taxon>
        <taxon>Oleispira</taxon>
    </lineage>
</organism>
<dbReference type="GO" id="GO:0004806">
    <property type="term" value="F:triacylglycerol lipase activity"/>
    <property type="evidence" value="ECO:0007669"/>
    <property type="project" value="UniProtKB-EC"/>
</dbReference>
<keyword evidence="3" id="KW-0378">Hydrolase</keyword>
<protein>
    <submittedName>
        <fullName evidence="3">Lactonizing lipase</fullName>
        <ecNumber evidence="3">3.1.1.3</ecNumber>
    </submittedName>
</protein>
<keyword evidence="4" id="KW-1185">Reference proteome</keyword>
<dbReference type="Proteomes" id="UP000032749">
    <property type="component" value="Chromosome"/>
</dbReference>
<feature type="signal peptide" evidence="1">
    <location>
        <begin position="1"/>
        <end position="26"/>
    </location>
</feature>
<reference evidence="3 4" key="1">
    <citation type="journal article" date="2013" name="Nat. Commun.">
        <title>Genome sequence and functional genomic analysis of the oil-degrading bacterium Oleispira antarctica.</title>
        <authorList>
            <person name="Kube M."/>
            <person name="Chernikova T.N."/>
            <person name="Al-Ramahi Y."/>
            <person name="Beloqui A."/>
            <person name="Lopez-Cortez N."/>
            <person name="Guazzaroni M.E."/>
            <person name="Heipieper H.J."/>
            <person name="Klages S."/>
            <person name="Kotsyurbenko O.R."/>
            <person name="Langer I."/>
            <person name="Nechitaylo T.Y."/>
            <person name="Lunsdorf H."/>
            <person name="Fernandez M."/>
            <person name="Juarez S."/>
            <person name="Ciordia S."/>
            <person name="Singer A."/>
            <person name="Kagan O."/>
            <person name="Egorova O."/>
            <person name="Petit P.A."/>
            <person name="Stogios P."/>
            <person name="Kim Y."/>
            <person name="Tchigvintsev A."/>
            <person name="Flick R."/>
            <person name="Denaro R."/>
            <person name="Genovese M."/>
            <person name="Albar J.P."/>
            <person name="Reva O.N."/>
            <person name="Martinez-Gomariz M."/>
            <person name="Tran H."/>
            <person name="Ferrer M."/>
            <person name="Savchenko A."/>
            <person name="Yakunin A.F."/>
            <person name="Yakimov M.M."/>
            <person name="Golyshina O.V."/>
            <person name="Reinhardt R."/>
            <person name="Golyshin P.N."/>
        </authorList>
    </citation>
    <scope>NUCLEOTIDE SEQUENCE [LARGE SCALE GENOMIC DNA]</scope>
</reference>
<evidence type="ECO:0000259" key="2">
    <source>
        <dbReference type="Pfam" id="PF00561"/>
    </source>
</evidence>
<evidence type="ECO:0000313" key="3">
    <source>
        <dbReference type="EMBL" id="CCK78002.1"/>
    </source>
</evidence>
<dbReference type="PATRIC" id="fig|698738.3.peg.3982"/>
<dbReference type="Gene3D" id="3.40.50.1820">
    <property type="entry name" value="alpha/beta hydrolase"/>
    <property type="match status" value="1"/>
</dbReference>
<dbReference type="InterPro" id="IPR000073">
    <property type="entry name" value="AB_hydrolase_1"/>
</dbReference>
<evidence type="ECO:0000313" key="4">
    <source>
        <dbReference type="Proteomes" id="UP000032749"/>
    </source>
</evidence>
<dbReference type="SUPFAM" id="SSF53474">
    <property type="entry name" value="alpha/beta-Hydrolases"/>
    <property type="match status" value="1"/>
</dbReference>
<dbReference type="KEGG" id="oai:OLEAN_C38260"/>
<dbReference type="Pfam" id="PF00561">
    <property type="entry name" value="Abhydrolase_1"/>
    <property type="match status" value="1"/>
</dbReference>
<dbReference type="EMBL" id="FO203512">
    <property type="protein sequence ID" value="CCK78002.1"/>
    <property type="molecule type" value="Genomic_DNA"/>
</dbReference>
<accession>R4YSE4</accession>
<dbReference type="AlphaFoldDB" id="R4YSE4"/>
<dbReference type="STRING" id="698738.OLEAN_C38260"/>
<name>R4YSE4_OLEAN</name>